<evidence type="ECO:0000313" key="3">
    <source>
        <dbReference type="EMBL" id="CAH1966385.1"/>
    </source>
</evidence>
<dbReference type="GO" id="GO:0005634">
    <property type="term" value="C:nucleus"/>
    <property type="evidence" value="ECO:0007669"/>
    <property type="project" value="TreeGrafter"/>
</dbReference>
<feature type="compositionally biased region" description="Polar residues" evidence="1">
    <location>
        <begin position="166"/>
        <end position="175"/>
    </location>
</feature>
<accession>A0A9P0K8G1</accession>
<dbReference type="EMBL" id="CAKOFQ010006733">
    <property type="protein sequence ID" value="CAH1966385.1"/>
    <property type="molecule type" value="Genomic_DNA"/>
</dbReference>
<dbReference type="GO" id="GO:0005667">
    <property type="term" value="C:transcription regulator complex"/>
    <property type="evidence" value="ECO:0007669"/>
    <property type="project" value="TreeGrafter"/>
</dbReference>
<feature type="domain" description="MADF" evidence="2">
    <location>
        <begin position="10"/>
        <end position="102"/>
    </location>
</feature>
<dbReference type="OrthoDB" id="6603924at2759"/>
<gene>
    <name evidence="3" type="ORF">ACAOBT_LOCUS6804</name>
</gene>
<keyword evidence="4" id="KW-1185">Reference proteome</keyword>
<dbReference type="SMART" id="SM00595">
    <property type="entry name" value="MADF"/>
    <property type="match status" value="1"/>
</dbReference>
<evidence type="ECO:0000259" key="2">
    <source>
        <dbReference type="PROSITE" id="PS51029"/>
    </source>
</evidence>
<dbReference type="PANTHER" id="PTHR12243">
    <property type="entry name" value="MADF DOMAIN TRANSCRIPTION FACTOR"/>
    <property type="match status" value="1"/>
</dbReference>
<comment type="caution">
    <text evidence="3">The sequence shown here is derived from an EMBL/GenBank/DDBJ whole genome shotgun (WGS) entry which is preliminary data.</text>
</comment>
<organism evidence="3 4">
    <name type="scientific">Acanthoscelides obtectus</name>
    <name type="common">Bean weevil</name>
    <name type="synonym">Bruchus obtectus</name>
    <dbReference type="NCBI Taxonomy" id="200917"/>
    <lineage>
        <taxon>Eukaryota</taxon>
        <taxon>Metazoa</taxon>
        <taxon>Ecdysozoa</taxon>
        <taxon>Arthropoda</taxon>
        <taxon>Hexapoda</taxon>
        <taxon>Insecta</taxon>
        <taxon>Pterygota</taxon>
        <taxon>Neoptera</taxon>
        <taxon>Endopterygota</taxon>
        <taxon>Coleoptera</taxon>
        <taxon>Polyphaga</taxon>
        <taxon>Cucujiformia</taxon>
        <taxon>Chrysomeloidea</taxon>
        <taxon>Chrysomelidae</taxon>
        <taxon>Bruchinae</taxon>
        <taxon>Bruchini</taxon>
        <taxon>Acanthoscelides</taxon>
    </lineage>
</organism>
<dbReference type="GO" id="GO:0006357">
    <property type="term" value="P:regulation of transcription by RNA polymerase II"/>
    <property type="evidence" value="ECO:0007669"/>
    <property type="project" value="TreeGrafter"/>
</dbReference>
<sequence length="258" mass="30392">MGSKTRQCELLIECVRKCQVLYDNSTKEYSDNELKNRIWEMVAKDCGFITGNQAKSCWKNLRDGYRHALKAARSKIEDPTKQHNYKPWKFTEQMSFLIPFMKERAKSYNMTWDNDITFQLSESQVEPDNDTISDVVEQEHFSDSDNEKQMSNHMEISTACEKQPNLRENGQQQTDQSRKRKTVDDSEILEFLKEQARKREEKSEARNHPPPDSLKLFFESMYEATKILPIQQQRFVRNTLFDAVVKAEDIAGIPYPWQ</sequence>
<dbReference type="AlphaFoldDB" id="A0A9P0K8G1"/>
<dbReference type="InterPro" id="IPR006578">
    <property type="entry name" value="MADF-dom"/>
</dbReference>
<dbReference type="Pfam" id="PF10545">
    <property type="entry name" value="MADF_DNA_bdg"/>
    <property type="match status" value="1"/>
</dbReference>
<evidence type="ECO:0000256" key="1">
    <source>
        <dbReference type="SAM" id="MobiDB-lite"/>
    </source>
</evidence>
<proteinExistence type="predicted"/>
<protein>
    <recommendedName>
        <fullName evidence="2">MADF domain-containing protein</fullName>
    </recommendedName>
</protein>
<reference evidence="3" key="1">
    <citation type="submission" date="2022-03" db="EMBL/GenBank/DDBJ databases">
        <authorList>
            <person name="Sayadi A."/>
        </authorList>
    </citation>
    <scope>NUCLEOTIDE SEQUENCE</scope>
</reference>
<feature type="region of interest" description="Disordered" evidence="1">
    <location>
        <begin position="159"/>
        <end position="186"/>
    </location>
</feature>
<dbReference type="PANTHER" id="PTHR12243:SF60">
    <property type="entry name" value="SI:CH211-15D5.12-RELATED"/>
    <property type="match status" value="1"/>
</dbReference>
<dbReference type="PROSITE" id="PS51029">
    <property type="entry name" value="MADF"/>
    <property type="match status" value="1"/>
</dbReference>
<dbReference type="InterPro" id="IPR039353">
    <property type="entry name" value="TF_Adf1"/>
</dbReference>
<evidence type="ECO:0000313" key="4">
    <source>
        <dbReference type="Proteomes" id="UP001152888"/>
    </source>
</evidence>
<dbReference type="Proteomes" id="UP001152888">
    <property type="component" value="Unassembled WGS sequence"/>
</dbReference>
<name>A0A9P0K8G1_ACAOB</name>